<comment type="caution">
    <text evidence="1">The sequence shown here is derived from an EMBL/GenBank/DDBJ whole genome shotgun (WGS) entry which is preliminary data.</text>
</comment>
<dbReference type="EMBL" id="JAGGKI010000006">
    <property type="protein sequence ID" value="MBP1893823.1"/>
    <property type="molecule type" value="Genomic_DNA"/>
</dbReference>
<reference evidence="1 2" key="1">
    <citation type="submission" date="2021-03" db="EMBL/GenBank/DDBJ databases">
        <title>Genomic Encyclopedia of Type Strains, Phase IV (KMG-IV): sequencing the most valuable type-strain genomes for metagenomic binning, comparative biology and taxonomic classification.</title>
        <authorList>
            <person name="Goeker M."/>
        </authorList>
    </citation>
    <scope>NUCLEOTIDE SEQUENCE [LARGE SCALE GENOMIC DNA]</scope>
    <source>
        <strain evidence="1 2">DSM 15596</strain>
    </source>
</reference>
<organism evidence="1 2">
    <name type="scientific">Paenibacillus lactis</name>
    <dbReference type="NCBI Taxonomy" id="228574"/>
    <lineage>
        <taxon>Bacteria</taxon>
        <taxon>Bacillati</taxon>
        <taxon>Bacillota</taxon>
        <taxon>Bacilli</taxon>
        <taxon>Bacillales</taxon>
        <taxon>Paenibacillaceae</taxon>
        <taxon>Paenibacillus</taxon>
    </lineage>
</organism>
<evidence type="ECO:0008006" key="3">
    <source>
        <dbReference type="Google" id="ProtNLM"/>
    </source>
</evidence>
<keyword evidence="2" id="KW-1185">Reference proteome</keyword>
<dbReference type="GeneID" id="95404894"/>
<gene>
    <name evidence="1" type="ORF">J2Z18_002926</name>
</gene>
<name>A0ABS4FC87_9BACL</name>
<sequence>MDKKNILRIGDDNAGAWHPLGPVAKELEKILDGEFRLTLTNDYENLSILDTHQYDACISYADRKSLTGGIQ</sequence>
<dbReference type="Proteomes" id="UP000706926">
    <property type="component" value="Unassembled WGS sequence"/>
</dbReference>
<accession>A0ABS4FC87</accession>
<evidence type="ECO:0000313" key="2">
    <source>
        <dbReference type="Proteomes" id="UP000706926"/>
    </source>
</evidence>
<dbReference type="RefSeq" id="WP_007128074.1">
    <property type="nucleotide sequence ID" value="NZ_CP139098.1"/>
</dbReference>
<evidence type="ECO:0000313" key="1">
    <source>
        <dbReference type="EMBL" id="MBP1893823.1"/>
    </source>
</evidence>
<proteinExistence type="predicted"/>
<protein>
    <recommendedName>
        <fullName evidence="3">LysR substrate-binding domain-containing protein</fullName>
    </recommendedName>
</protein>